<accession>A0AA90H547</accession>
<dbReference type="InterPro" id="IPR025280">
    <property type="entry name" value="SNIPE"/>
</dbReference>
<sequence>MPGEPDPAEMAIHNAWWSGARAEHPADTLVGAPPDGAFGAAPVLPAETLVVPAAALEDEASEVERLRAWIARTQGMDALQAQDAVRRLREEVAEARAAALSDAEAIRKVARDEAKQRKDEALSAEQEAESAHEEAEESQEEVVRSRSLLAELTARITVAEEAALLQEAGVYAYRHVLADAAAYRAELDAVQGAIKDLVKNGQAMTGSSQWASDGSAAEGRRTARDLSKLMLRAYNAEADNAVLTVRPHRLDSFVDRLDKCRETIAKLGAPMELRVADAYHEARVRELRLTADFLRKKDEEKEAERATRTREREEAAAQKELDRELERLRKEAHRCRTALERARKRDDLDAAGKAEDELGDAEEQLAALTDRAGQVRAGHVYVVSNVGAFGADVVRIGVTRRLDPLEEIQELSGAAVPFAFDVHAVVRGDDAVGLAERLHERFAEARINRVDGARGFYRVAPARVREALVEFAGDQLIEFTDEQAAPEWRASTTPETGTNAN</sequence>
<evidence type="ECO:0000313" key="3">
    <source>
        <dbReference type="EMBL" id="MDI5971431.1"/>
    </source>
</evidence>
<evidence type="ECO:0000259" key="2">
    <source>
        <dbReference type="SMART" id="SM00974"/>
    </source>
</evidence>
<dbReference type="AlphaFoldDB" id="A0AA90H547"/>
<evidence type="ECO:0000256" key="1">
    <source>
        <dbReference type="SAM" id="MobiDB-lite"/>
    </source>
</evidence>
<dbReference type="EMBL" id="JABXJJ020000022">
    <property type="protein sequence ID" value="MDI5971431.1"/>
    <property type="molecule type" value="Genomic_DNA"/>
</dbReference>
<dbReference type="Pfam" id="PF13455">
    <property type="entry name" value="MUG113"/>
    <property type="match status" value="1"/>
</dbReference>
<reference evidence="3" key="1">
    <citation type="submission" date="2023-05" db="EMBL/GenBank/DDBJ databases">
        <title>Streptantibioticus silvisoli sp. nov., acidotolerant actinomycetes 1 from pine litter.</title>
        <authorList>
            <person name="Swiecimska M."/>
            <person name="Golinska P."/>
            <person name="Sangal V."/>
            <person name="Wachnowicz B."/>
            <person name="Goodfellow M."/>
        </authorList>
    </citation>
    <scope>NUCLEOTIDE SEQUENCE</scope>
    <source>
        <strain evidence="3">SL13</strain>
    </source>
</reference>
<feature type="region of interest" description="Disordered" evidence="1">
    <location>
        <begin position="117"/>
        <end position="142"/>
    </location>
</feature>
<organism evidence="3">
    <name type="scientific">Streptantibioticus silvisoli</name>
    <dbReference type="NCBI Taxonomy" id="2705255"/>
    <lineage>
        <taxon>Bacteria</taxon>
        <taxon>Bacillati</taxon>
        <taxon>Actinomycetota</taxon>
        <taxon>Actinomycetes</taxon>
        <taxon>Kitasatosporales</taxon>
        <taxon>Streptomycetaceae</taxon>
        <taxon>Streptantibioticus</taxon>
    </lineage>
</organism>
<dbReference type="Pfam" id="PF13250">
    <property type="entry name" value="SNIPE"/>
    <property type="match status" value="1"/>
</dbReference>
<dbReference type="InterPro" id="IPR018306">
    <property type="entry name" value="Phage_T5_Orf172_DNA-bd"/>
</dbReference>
<proteinExistence type="predicted"/>
<dbReference type="RefSeq" id="WP_271313571.1">
    <property type="nucleotide sequence ID" value="NZ_JABXJJ020000022.1"/>
</dbReference>
<feature type="region of interest" description="Disordered" evidence="1">
    <location>
        <begin position="299"/>
        <end position="318"/>
    </location>
</feature>
<gene>
    <name evidence="3" type="ORF">POF50_019175</name>
</gene>
<feature type="domain" description="Bacteriophage T5 Orf172 DNA-binding" evidence="2">
    <location>
        <begin position="388"/>
        <end position="471"/>
    </location>
</feature>
<dbReference type="SMART" id="SM00974">
    <property type="entry name" value="T5orf172"/>
    <property type="match status" value="1"/>
</dbReference>
<protein>
    <submittedName>
        <fullName evidence="3">DUF4041 domain-containing protein</fullName>
    </submittedName>
</protein>
<name>A0AA90H547_9ACTN</name>
<comment type="caution">
    <text evidence="3">The sequence shown here is derived from an EMBL/GenBank/DDBJ whole genome shotgun (WGS) entry which is preliminary data.</text>
</comment>